<dbReference type="EMBL" id="BOOU01000044">
    <property type="protein sequence ID" value="GII78071.1"/>
    <property type="molecule type" value="Genomic_DNA"/>
</dbReference>
<dbReference type="AlphaFoldDB" id="A0A919UYI0"/>
<dbReference type="Proteomes" id="UP000655287">
    <property type="component" value="Unassembled WGS sequence"/>
</dbReference>
<accession>A0A919UYI0</accession>
<proteinExistence type="predicted"/>
<evidence type="ECO:0000313" key="2">
    <source>
        <dbReference type="Proteomes" id="UP000655287"/>
    </source>
</evidence>
<name>A0A919UYI0_9ACTN</name>
<reference evidence="1" key="1">
    <citation type="submission" date="2021-01" db="EMBL/GenBank/DDBJ databases">
        <title>Whole genome shotgun sequence of Sphaerisporangium rufum NBRC 109079.</title>
        <authorList>
            <person name="Komaki H."/>
            <person name="Tamura T."/>
        </authorList>
    </citation>
    <scope>NUCLEOTIDE SEQUENCE</scope>
    <source>
        <strain evidence="1">NBRC 109079</strain>
    </source>
</reference>
<comment type="caution">
    <text evidence="1">The sequence shown here is derived from an EMBL/GenBank/DDBJ whole genome shotgun (WGS) entry which is preliminary data.</text>
</comment>
<dbReference type="RefSeq" id="WP_203985169.1">
    <property type="nucleotide sequence ID" value="NZ_BOOU01000044.1"/>
</dbReference>
<sequence>MNVYSPAGAGKVHIQTGAVTGLATRLQRVEEELAGTYDYASLGYDLLGWGLADRHAKAAWCTGGAVDYAVKNLYARVASTGYANHTITEYMMQCASAYKGQEAEFAKRIGWIREGNRPIKEDLGDLIPKRVWHGVIPEPKWNGKDFDYHPLPAEPPTWEDDGWSLLKAGGPWYAQTAERLFHDLGGSSLPYAAELTRNAAAKVRGLSDAYAAALKELATIWPDGQDADLTRRVLEKSRSNLYRISDIGKRLAGELDFLGANAERWREELRGLVYPLGIRWFAGAGDEVRQYMGGMTEELHVSYNRIRGQWAELAAVPILRFGREDDDNGWDPYGSD</sequence>
<organism evidence="1 2">
    <name type="scientific">Sphaerisporangium rufum</name>
    <dbReference type="NCBI Taxonomy" id="1381558"/>
    <lineage>
        <taxon>Bacteria</taxon>
        <taxon>Bacillati</taxon>
        <taxon>Actinomycetota</taxon>
        <taxon>Actinomycetes</taxon>
        <taxon>Streptosporangiales</taxon>
        <taxon>Streptosporangiaceae</taxon>
        <taxon>Sphaerisporangium</taxon>
    </lineage>
</organism>
<protein>
    <submittedName>
        <fullName evidence="1">Uncharacterized protein</fullName>
    </submittedName>
</protein>
<gene>
    <name evidence="1" type="ORF">Sru01_30530</name>
</gene>
<evidence type="ECO:0000313" key="1">
    <source>
        <dbReference type="EMBL" id="GII78071.1"/>
    </source>
</evidence>
<keyword evidence="2" id="KW-1185">Reference proteome</keyword>